<evidence type="ECO:0000313" key="1">
    <source>
        <dbReference type="EMBL" id="HIZ38884.1"/>
    </source>
</evidence>
<gene>
    <name evidence="1" type="ORF">H9968_03010</name>
</gene>
<proteinExistence type="predicted"/>
<sequence>MVKVIVESGEERKVFEGNYVFAIALKTDSDPMEADVIGFGSGDPVDIAAALGSSIASVLNNPADGDVLANALLQGAFSEKMFDD</sequence>
<dbReference type="Proteomes" id="UP000824049">
    <property type="component" value="Unassembled WGS sequence"/>
</dbReference>
<evidence type="ECO:0000313" key="2">
    <source>
        <dbReference type="Proteomes" id="UP000824049"/>
    </source>
</evidence>
<dbReference type="EMBL" id="DXBR01000036">
    <property type="protein sequence ID" value="HIZ38884.1"/>
    <property type="molecule type" value="Genomic_DNA"/>
</dbReference>
<organism evidence="1 2">
    <name type="scientific">Candidatus Anaerobutyricum stercoris</name>
    <dbReference type="NCBI Taxonomy" id="2838457"/>
    <lineage>
        <taxon>Bacteria</taxon>
        <taxon>Bacillati</taxon>
        <taxon>Bacillota</taxon>
        <taxon>Clostridia</taxon>
        <taxon>Lachnospirales</taxon>
        <taxon>Lachnospiraceae</taxon>
        <taxon>Anaerobutyricum</taxon>
    </lineage>
</organism>
<comment type="caution">
    <text evidence="1">The sequence shown here is derived from an EMBL/GenBank/DDBJ whole genome shotgun (WGS) entry which is preliminary data.</text>
</comment>
<dbReference type="AlphaFoldDB" id="A0A9D2EJQ3"/>
<name>A0A9D2EJQ3_9FIRM</name>
<reference evidence="1" key="2">
    <citation type="submission" date="2021-04" db="EMBL/GenBank/DDBJ databases">
        <authorList>
            <person name="Gilroy R."/>
        </authorList>
    </citation>
    <scope>NUCLEOTIDE SEQUENCE</scope>
    <source>
        <strain evidence="1">CHK179-28034</strain>
    </source>
</reference>
<protein>
    <submittedName>
        <fullName evidence="1">Uncharacterized protein</fullName>
    </submittedName>
</protein>
<accession>A0A9D2EJQ3</accession>
<reference evidence="1" key="1">
    <citation type="journal article" date="2021" name="PeerJ">
        <title>Extensive microbial diversity within the chicken gut microbiome revealed by metagenomics and culture.</title>
        <authorList>
            <person name="Gilroy R."/>
            <person name="Ravi A."/>
            <person name="Getino M."/>
            <person name="Pursley I."/>
            <person name="Horton D.L."/>
            <person name="Alikhan N.F."/>
            <person name="Baker D."/>
            <person name="Gharbi K."/>
            <person name="Hall N."/>
            <person name="Watson M."/>
            <person name="Adriaenssens E.M."/>
            <person name="Foster-Nyarko E."/>
            <person name="Jarju S."/>
            <person name="Secka A."/>
            <person name="Antonio M."/>
            <person name="Oren A."/>
            <person name="Chaudhuri R.R."/>
            <person name="La Ragione R."/>
            <person name="Hildebrand F."/>
            <person name="Pallen M.J."/>
        </authorList>
    </citation>
    <scope>NUCLEOTIDE SEQUENCE</scope>
    <source>
        <strain evidence="1">CHK179-28034</strain>
    </source>
</reference>